<sequence length="255" mass="28886">MNYFCRIYSAPVLLYHHISIWKCCIYPWDELCLQDVHLVSHSEGLLDLVGSAIQKVVVHFKTEYKVGLDTPTCQAVSVTPDTDCLANLCYLADVFSKLNTLNTSLQAKDTSVLSMYDKVGGFLKKAQKWTGADVNRTPVQSIIVPHFTNLIQDFHSYFPDLEKKFVELDKEGDTFLLSEANRSKLPVTDQEQLLKVSSYCGLQLKFAKFTLTQVWVSVKQEYPDLGQKALEQLLPFASTYLCEASFSLMTVIKTM</sequence>
<dbReference type="EMBL" id="HG994582">
    <property type="protein sequence ID" value="CAF2902543.1"/>
    <property type="molecule type" value="Genomic_DNA"/>
</dbReference>
<evidence type="ECO:0000313" key="1">
    <source>
        <dbReference type="EMBL" id="CAF2902543.1"/>
    </source>
</evidence>
<reference evidence="1" key="1">
    <citation type="submission" date="2021-02" db="EMBL/GenBank/DDBJ databases">
        <authorList>
            <person name="Bekaert M."/>
        </authorList>
    </citation>
    <scope>NUCLEOTIDE SEQUENCE</scope>
    <source>
        <strain evidence="1">IoA-00</strain>
    </source>
</reference>
<dbReference type="Proteomes" id="UP000675881">
    <property type="component" value="Chromosome 3"/>
</dbReference>
<dbReference type="PANTHER" id="PTHR45913">
    <property type="entry name" value="EPM2A-INTERACTING PROTEIN 1"/>
    <property type="match status" value="1"/>
</dbReference>
<gene>
    <name evidence="1" type="ORF">LSAA_7878</name>
</gene>
<dbReference type="OrthoDB" id="6351387at2759"/>
<accession>A0A7R8CR78</accession>
<organism evidence="1 2">
    <name type="scientific">Lepeophtheirus salmonis</name>
    <name type="common">Salmon louse</name>
    <name type="synonym">Caligus salmonis</name>
    <dbReference type="NCBI Taxonomy" id="72036"/>
    <lineage>
        <taxon>Eukaryota</taxon>
        <taxon>Metazoa</taxon>
        <taxon>Ecdysozoa</taxon>
        <taxon>Arthropoda</taxon>
        <taxon>Crustacea</taxon>
        <taxon>Multicrustacea</taxon>
        <taxon>Hexanauplia</taxon>
        <taxon>Copepoda</taxon>
        <taxon>Siphonostomatoida</taxon>
        <taxon>Caligidae</taxon>
        <taxon>Lepeophtheirus</taxon>
    </lineage>
</organism>
<dbReference type="AlphaFoldDB" id="A0A7R8CR78"/>
<name>A0A7R8CR78_LEPSM</name>
<dbReference type="PANTHER" id="PTHR45913:SF19">
    <property type="entry name" value="LOW QUALITY PROTEIN: ZINC FINGER BED DOMAIN-CONTAINING PROTEIN 5-LIKE"/>
    <property type="match status" value="1"/>
</dbReference>
<keyword evidence="2" id="KW-1185">Reference proteome</keyword>
<proteinExistence type="predicted"/>
<protein>
    <submittedName>
        <fullName evidence="1">(salmon louse) hypothetical protein</fullName>
    </submittedName>
</protein>
<evidence type="ECO:0000313" key="2">
    <source>
        <dbReference type="Proteomes" id="UP000675881"/>
    </source>
</evidence>